<dbReference type="PANTHER" id="PTHR47320">
    <property type="entry name" value="BIFUNCTIONAL URIDYLYLTRANSFERASE/URIDYLYL-REMOVING ENZYME"/>
    <property type="match status" value="1"/>
</dbReference>
<dbReference type="PIRSF" id="PIRSF006288">
    <property type="entry name" value="PII_uridyltransf"/>
    <property type="match status" value="1"/>
</dbReference>
<dbReference type="EMBL" id="FOUU01000004">
    <property type="protein sequence ID" value="SFM80123.1"/>
    <property type="molecule type" value="Genomic_DNA"/>
</dbReference>
<protein>
    <recommendedName>
        <fullName evidence="7">Bifunctional uridylyltransferase/uridylyl-removing enzyme</fullName>
        <shortName evidence="7">UTase/UR</shortName>
    </recommendedName>
    <alternativeName>
        <fullName evidence="7">Bifunctional [protein-PII] modification enzyme</fullName>
    </alternativeName>
    <alternativeName>
        <fullName evidence="7">Bifunctional nitrogen sensor protein</fullName>
    </alternativeName>
    <domain>
        <recommendedName>
            <fullName evidence="7">[Protein-PII] uridylyltransferase</fullName>
            <shortName evidence="7">PII uridylyltransferase</shortName>
            <shortName evidence="7">UTase</shortName>
            <ecNumber evidence="7">2.7.7.59</ecNumber>
        </recommendedName>
    </domain>
    <domain>
        <recommendedName>
            <fullName evidence="7">[Protein-PII]-UMP uridylyl-removing enzyme</fullName>
            <shortName evidence="7">UR</shortName>
            <ecNumber evidence="7">3.1.4.-</ecNumber>
        </recommendedName>
    </domain>
</protein>
<dbReference type="InterPro" id="IPR010043">
    <property type="entry name" value="UTase/UR"/>
</dbReference>
<dbReference type="GO" id="GO:0006808">
    <property type="term" value="P:regulation of nitrogen utilization"/>
    <property type="evidence" value="ECO:0007669"/>
    <property type="project" value="UniProtKB-UniRule"/>
</dbReference>
<keyword evidence="4 7" id="KW-0378">Hydrolase</keyword>
<dbReference type="Gene3D" id="1.10.3090.10">
    <property type="entry name" value="cca-adding enzyme, domain 2"/>
    <property type="match status" value="1"/>
</dbReference>
<keyword evidence="5 7" id="KW-0460">Magnesium</keyword>
<name>A0A1I4TU89_9BACT</name>
<dbReference type="GO" id="GO:0008081">
    <property type="term" value="F:phosphoric diester hydrolase activity"/>
    <property type="evidence" value="ECO:0007669"/>
    <property type="project" value="UniProtKB-UniRule"/>
</dbReference>
<gene>
    <name evidence="7" type="primary">glnD</name>
    <name evidence="10" type="ORF">SAMN05660836_01521</name>
</gene>
<accession>A0A1I4TU89</accession>
<proteinExistence type="inferred from homology"/>
<comment type="caution">
    <text evidence="7">Lacks conserved residue(s) required for the propagation of feature annotation.</text>
</comment>
<dbReference type="CDD" id="cd00077">
    <property type="entry name" value="HDc"/>
    <property type="match status" value="1"/>
</dbReference>
<dbReference type="PROSITE" id="PS51831">
    <property type="entry name" value="HD"/>
    <property type="match status" value="1"/>
</dbReference>
<dbReference type="InterPro" id="IPR013546">
    <property type="entry name" value="PII_UdlTrfase/GS_AdlTrfase"/>
</dbReference>
<keyword evidence="11" id="KW-1185">Reference proteome</keyword>
<evidence type="ECO:0000256" key="3">
    <source>
        <dbReference type="ARBA" id="ARBA00022737"/>
    </source>
</evidence>
<dbReference type="HAMAP" id="MF_00277">
    <property type="entry name" value="PII_uridylyl_transf"/>
    <property type="match status" value="1"/>
</dbReference>
<dbReference type="PROSITE" id="PS51671">
    <property type="entry name" value="ACT"/>
    <property type="match status" value="1"/>
</dbReference>
<evidence type="ECO:0000256" key="1">
    <source>
        <dbReference type="ARBA" id="ARBA00022679"/>
    </source>
</evidence>
<evidence type="ECO:0000259" key="8">
    <source>
        <dbReference type="PROSITE" id="PS51671"/>
    </source>
</evidence>
<evidence type="ECO:0000313" key="11">
    <source>
        <dbReference type="Proteomes" id="UP000199611"/>
    </source>
</evidence>
<dbReference type="Pfam" id="PF24931">
    <property type="entry name" value="ACT_ACR9_3rd"/>
    <property type="match status" value="1"/>
</dbReference>
<comment type="similarity">
    <text evidence="7">Belongs to the GlnD family.</text>
</comment>
<evidence type="ECO:0000256" key="5">
    <source>
        <dbReference type="ARBA" id="ARBA00022842"/>
    </source>
</evidence>
<evidence type="ECO:0000256" key="6">
    <source>
        <dbReference type="ARBA" id="ARBA00023268"/>
    </source>
</evidence>
<feature type="domain" description="HD" evidence="9">
    <location>
        <begin position="432"/>
        <end position="554"/>
    </location>
</feature>
<feature type="region of interest" description="Uridylyltransferase" evidence="7">
    <location>
        <begin position="1"/>
        <end position="317"/>
    </location>
</feature>
<dbReference type="InterPro" id="IPR003607">
    <property type="entry name" value="HD/PDEase_dom"/>
</dbReference>
<dbReference type="InterPro" id="IPR006674">
    <property type="entry name" value="HD_domain"/>
</dbReference>
<dbReference type="Proteomes" id="UP000199611">
    <property type="component" value="Unassembled WGS sequence"/>
</dbReference>
<dbReference type="RefSeq" id="WP_093394721.1">
    <property type="nucleotide sequence ID" value="NZ_FOUU01000004.1"/>
</dbReference>
<dbReference type="PANTHER" id="PTHR47320:SF1">
    <property type="entry name" value="BIFUNCTIONAL URIDYLYLTRANSFERASE_URIDYLYL-REMOVING ENZYME"/>
    <property type="match status" value="1"/>
</dbReference>
<dbReference type="EC" id="2.7.7.59" evidence="7"/>
<reference evidence="11" key="1">
    <citation type="submission" date="2016-10" db="EMBL/GenBank/DDBJ databases">
        <authorList>
            <person name="Varghese N."/>
            <person name="Submissions S."/>
        </authorList>
    </citation>
    <scope>NUCLEOTIDE SEQUENCE [LARGE SCALE GENOMIC DNA]</scope>
    <source>
        <strain evidence="11">DSM 9990</strain>
    </source>
</reference>
<evidence type="ECO:0000259" key="9">
    <source>
        <dbReference type="PROSITE" id="PS51831"/>
    </source>
</evidence>
<dbReference type="SUPFAM" id="SSF55021">
    <property type="entry name" value="ACT-like"/>
    <property type="match status" value="1"/>
</dbReference>
<dbReference type="InterPro" id="IPR002912">
    <property type="entry name" value="ACT_dom"/>
</dbReference>
<dbReference type="GO" id="GO:0008773">
    <property type="term" value="F:[protein-PII] uridylyltransferase activity"/>
    <property type="evidence" value="ECO:0007669"/>
    <property type="project" value="UniProtKB-UniRule"/>
</dbReference>
<comment type="catalytic activity">
    <reaction evidence="7">
        <text>[protein-PII]-uridylyl-L-tyrosine + H2O = [protein-PII]-L-tyrosine + UMP + H(+)</text>
        <dbReference type="Rhea" id="RHEA:48600"/>
        <dbReference type="Rhea" id="RHEA-COMP:12147"/>
        <dbReference type="Rhea" id="RHEA-COMP:12148"/>
        <dbReference type="ChEBI" id="CHEBI:15377"/>
        <dbReference type="ChEBI" id="CHEBI:15378"/>
        <dbReference type="ChEBI" id="CHEBI:46858"/>
        <dbReference type="ChEBI" id="CHEBI:57865"/>
        <dbReference type="ChEBI" id="CHEBI:90602"/>
    </reaction>
</comment>
<dbReference type="CDD" id="cd04899">
    <property type="entry name" value="ACT_ACR-UUR-like_2"/>
    <property type="match status" value="1"/>
</dbReference>
<keyword evidence="1 7" id="KW-0808">Transferase</keyword>
<evidence type="ECO:0000256" key="7">
    <source>
        <dbReference type="HAMAP-Rule" id="MF_00277"/>
    </source>
</evidence>
<evidence type="ECO:0000256" key="2">
    <source>
        <dbReference type="ARBA" id="ARBA00022695"/>
    </source>
</evidence>
<dbReference type="AlphaFoldDB" id="A0A1I4TU89"/>
<keyword evidence="6 7" id="KW-0511">Multifunctional enzyme</keyword>
<feature type="domain" description="ACT" evidence="8">
    <location>
        <begin position="782"/>
        <end position="864"/>
    </location>
</feature>
<keyword evidence="2 7" id="KW-0548">Nucleotidyltransferase</keyword>
<evidence type="ECO:0000313" key="10">
    <source>
        <dbReference type="EMBL" id="SFM80123.1"/>
    </source>
</evidence>
<dbReference type="SUPFAM" id="SSF109604">
    <property type="entry name" value="HD-domain/PDEase-like"/>
    <property type="match status" value="1"/>
</dbReference>
<keyword evidence="3" id="KW-0677">Repeat</keyword>
<dbReference type="EC" id="3.1.4.-" evidence="7"/>
<organism evidence="10 11">
    <name type="scientific">Thermodesulforhabdus norvegica</name>
    <dbReference type="NCBI Taxonomy" id="39841"/>
    <lineage>
        <taxon>Bacteria</taxon>
        <taxon>Pseudomonadati</taxon>
        <taxon>Thermodesulfobacteriota</taxon>
        <taxon>Syntrophobacteria</taxon>
        <taxon>Syntrophobacterales</taxon>
        <taxon>Thermodesulforhabdaceae</taxon>
        <taxon>Thermodesulforhabdus</taxon>
    </lineage>
</organism>
<comment type="catalytic activity">
    <reaction evidence="7">
        <text>[protein-PII]-L-tyrosine + UTP = [protein-PII]-uridylyl-L-tyrosine + diphosphate</text>
        <dbReference type="Rhea" id="RHEA:13673"/>
        <dbReference type="Rhea" id="RHEA-COMP:12147"/>
        <dbReference type="Rhea" id="RHEA-COMP:12148"/>
        <dbReference type="ChEBI" id="CHEBI:33019"/>
        <dbReference type="ChEBI" id="CHEBI:46398"/>
        <dbReference type="ChEBI" id="CHEBI:46858"/>
        <dbReference type="ChEBI" id="CHEBI:90602"/>
        <dbReference type="EC" id="2.7.7.59"/>
    </reaction>
</comment>
<sequence length="869" mass="98742">MVLYEHLVDSLKTQRQKYADNFGEESITGHTTLVEISLISLYNRLINVLDLDAEAFRANGALVATGDLGKSFIGPHQPITLIFLKTPECRLQEEWLREIIDPLIEAGWKVDYTAGTVQDIIAEAEKNIGFLQNLITSRYISGNRKIFEDLDAALEDLLKGRGEEIEGQLRKEWTAGMELVDRPGAWMEPDLFAFPGGIRSITTIRTVLRLSGFRKIDEAVRDGFLNHREGENLLKAERFLTRVLNVLMSLENRSERVMGFPVQRRVAEQLGYSNRGAFSAAEVFMQELHRYFFETSQTLRLLFEKKAKIPVSYESVELEPGVFLRDGRVEIDDQGVELSPELFVRIFLHAAKNGALVGGKTLDLLRGSRHILETCSGNRRVLDELLELVHSDSPVLPVFRLFHDMGFLGDLIPEWKGILGLMQCDGFHEYPFHEHALRTLQEVKKVLGEAYRSDEPELSSIARRINDPRWLYLAALLHDIGKSAGRDHALRGGEMIPAIARRLGMLPEESDMVQFLVGQHTLIMDSASMRDIGDEEMLAHCSLLVGDTIRLDNLLVLTFADLKATGEKAFRKWHQSPMIFLHERLSQILEKGEPRPGLIAERIEQIKQIVQREVSDLMDESQVVARLEDVGPRYLLSMEPATIARHLRMEWELLHSPEPFVLDVTAQDKTWTVTLLSETAPWLLFKTAGLLTLHSIDISAAQVFVKNNGTAILIFNCSPTKAATRPDWESFRADLKRLMEHRFSLDFRLAKHAALTRPAAVNHRPGDTRVIIDNESSAHYTILEVHTADRTGLLYLITKTLADLDIRIYVAKITTRGSRVADVFYIRDHLDRKLSDSEQIEELRSALLYWLDEAYRQSNEGFRKEAANG</sequence>
<dbReference type="Pfam" id="PF08335">
    <property type="entry name" value="GlnD_UR_UTase"/>
    <property type="match status" value="1"/>
</dbReference>
<dbReference type="STRING" id="39841.SAMN05660836_01521"/>
<dbReference type="OrthoDB" id="5477383at2"/>
<dbReference type="Pfam" id="PF01966">
    <property type="entry name" value="HD"/>
    <property type="match status" value="1"/>
</dbReference>
<comment type="cofactor">
    <cofactor evidence="7">
        <name>Mg(2+)</name>
        <dbReference type="ChEBI" id="CHEBI:18420"/>
    </cofactor>
</comment>
<evidence type="ECO:0000256" key="4">
    <source>
        <dbReference type="ARBA" id="ARBA00022801"/>
    </source>
</evidence>
<comment type="function">
    <text evidence="7">Modifies, by uridylylation and deuridylylation, the PII regulatory proteins (GlnB and homologs), in response to the nitrogen status of the cell that GlnD senses through the glutamine level. Under low glutamine levels, catalyzes the conversion of the PII proteins and UTP to PII-UMP and PPi, while under higher glutamine levels, GlnD hydrolyzes PII-UMP to PII and UMP (deuridylylation). Thus, controls uridylylation state and activity of the PII proteins, and plays an important role in the regulation of nitrogen metabolism.</text>
</comment>
<comment type="domain">
    <text evidence="7">Has four distinct domains: an N-terminal nucleotidyltransferase (NT) domain responsible for UTase activity, a central HD domain that encodes UR activity, and two C-terminal ACT domains that seem to have a role in glutamine sensing.</text>
</comment>
<dbReference type="InterPro" id="IPR045865">
    <property type="entry name" value="ACT-like_dom_sf"/>
</dbReference>
<comment type="activity regulation">
    <text evidence="7">Uridylyltransferase (UTase) activity is inhibited by glutamine, while glutamine activates uridylyl-removing (UR) activity.</text>
</comment>